<dbReference type="Pfam" id="PF10648">
    <property type="entry name" value="Gmad2"/>
    <property type="match status" value="1"/>
</dbReference>
<evidence type="ECO:0000256" key="1">
    <source>
        <dbReference type="SAM" id="Phobius"/>
    </source>
</evidence>
<keyword evidence="1" id="KW-0812">Transmembrane</keyword>
<gene>
    <name evidence="3" type="ORF">CO184_00855</name>
</gene>
<keyword evidence="1" id="KW-1133">Transmembrane helix</keyword>
<feature type="transmembrane region" description="Helical" evidence="1">
    <location>
        <begin position="6"/>
        <end position="25"/>
    </location>
</feature>
<comment type="caution">
    <text evidence="3">The sequence shown here is derived from an EMBL/GenBank/DDBJ whole genome shotgun (WGS) entry which is preliminary data.</text>
</comment>
<name>A0A2M7WUQ3_9BACT</name>
<dbReference type="Proteomes" id="UP000231487">
    <property type="component" value="Unassembled WGS sequence"/>
</dbReference>
<organism evidence="3 4">
    <name type="scientific">Candidatus Zambryskibacteria bacterium CG_4_9_14_3_um_filter_40_16</name>
    <dbReference type="NCBI Taxonomy" id="1975111"/>
    <lineage>
        <taxon>Bacteria</taxon>
        <taxon>Candidatus Zambryskiibacteriota</taxon>
    </lineage>
</organism>
<dbReference type="InterPro" id="IPR018911">
    <property type="entry name" value="Gmad2_Ig-like_dom"/>
</dbReference>
<accession>A0A2M7WUQ3</accession>
<evidence type="ECO:0000313" key="4">
    <source>
        <dbReference type="Proteomes" id="UP000231487"/>
    </source>
</evidence>
<evidence type="ECO:0000259" key="2">
    <source>
        <dbReference type="Pfam" id="PF10648"/>
    </source>
</evidence>
<protein>
    <recommendedName>
        <fullName evidence="2">Bacterial spore germination immunoglobulin-like domain-containing protein</fullName>
    </recommendedName>
</protein>
<keyword evidence="1" id="KW-0472">Membrane</keyword>
<evidence type="ECO:0000313" key="3">
    <source>
        <dbReference type="EMBL" id="PJA33868.1"/>
    </source>
</evidence>
<dbReference type="AlphaFoldDB" id="A0A2M7WUQ3"/>
<sequence length="182" mass="20430">MKKLPSIAIIIVLVIIGFGIGWKITKKETPAPTVLNFTECLNAGNIVRESYPRQCQYNSQVFVEDVGNELEKTDLIRIDSPRPNQAVKSPLVITGEARGNWFFEASFPVFLIDWDGRIIAQGIATAKSEWMTTDFVPYEATLTFELEKDIYSNRGTIILQKDNPSGLSEHDDALEIPVLLEN</sequence>
<proteinExistence type="predicted"/>
<reference evidence="4" key="1">
    <citation type="submission" date="2017-09" db="EMBL/GenBank/DDBJ databases">
        <title>Depth-based differentiation of microbial function through sediment-hosted aquifers and enrichment of novel symbionts in the deep terrestrial subsurface.</title>
        <authorList>
            <person name="Probst A.J."/>
            <person name="Ladd B."/>
            <person name="Jarett J.K."/>
            <person name="Geller-Mcgrath D.E."/>
            <person name="Sieber C.M.K."/>
            <person name="Emerson J.B."/>
            <person name="Anantharaman K."/>
            <person name="Thomas B.C."/>
            <person name="Malmstrom R."/>
            <person name="Stieglmeier M."/>
            <person name="Klingl A."/>
            <person name="Woyke T."/>
            <person name="Ryan C.M."/>
            <person name="Banfield J.F."/>
        </authorList>
    </citation>
    <scope>NUCLEOTIDE SEQUENCE [LARGE SCALE GENOMIC DNA]</scope>
</reference>
<dbReference type="EMBL" id="PFXE01000016">
    <property type="protein sequence ID" value="PJA33868.1"/>
    <property type="molecule type" value="Genomic_DNA"/>
</dbReference>
<feature type="domain" description="Bacterial spore germination immunoglobulin-like" evidence="2">
    <location>
        <begin position="76"/>
        <end position="148"/>
    </location>
</feature>